<dbReference type="PANTHER" id="PTHR42693:SF53">
    <property type="entry name" value="ENDO-4-O-SULFATASE"/>
    <property type="match status" value="1"/>
</dbReference>
<dbReference type="PANTHER" id="PTHR42693">
    <property type="entry name" value="ARYLSULFATASE FAMILY MEMBER"/>
    <property type="match status" value="1"/>
</dbReference>
<evidence type="ECO:0000256" key="4">
    <source>
        <dbReference type="ARBA" id="ARBA00022801"/>
    </source>
</evidence>
<reference evidence="10 11" key="1">
    <citation type="submission" date="2016-02" db="EMBL/GenBank/DDBJ databases">
        <authorList>
            <person name="Wen L."/>
            <person name="He K."/>
            <person name="Yang H."/>
        </authorList>
    </citation>
    <scope>NUCLEOTIDE SEQUENCE [LARGE SCALE GENOMIC DNA]</scope>
    <source>
        <strain evidence="10 11">CZ1127</strain>
    </source>
</reference>
<evidence type="ECO:0000256" key="1">
    <source>
        <dbReference type="ARBA" id="ARBA00008779"/>
    </source>
</evidence>
<feature type="chain" id="PRO_5008532555" evidence="6">
    <location>
        <begin position="25"/>
        <end position="993"/>
    </location>
</feature>
<evidence type="ECO:0000256" key="6">
    <source>
        <dbReference type="SAM" id="SignalP"/>
    </source>
</evidence>
<accession>A0A1B1Y772</accession>
<dbReference type="GO" id="GO:0016020">
    <property type="term" value="C:membrane"/>
    <property type="evidence" value="ECO:0007669"/>
    <property type="project" value="InterPro"/>
</dbReference>
<proteinExistence type="inferred from homology"/>
<dbReference type="Gene3D" id="3.30.1120.10">
    <property type="match status" value="1"/>
</dbReference>
<dbReference type="Pfam" id="PF18962">
    <property type="entry name" value="Por_Secre_tail"/>
    <property type="match status" value="1"/>
</dbReference>
<keyword evidence="2 6" id="KW-0732">Signal</keyword>
<dbReference type="GO" id="GO:0007154">
    <property type="term" value="P:cell communication"/>
    <property type="evidence" value="ECO:0007669"/>
    <property type="project" value="InterPro"/>
</dbReference>
<evidence type="ECO:0000256" key="5">
    <source>
        <dbReference type="ARBA" id="ARBA00022837"/>
    </source>
</evidence>
<feature type="signal peptide" evidence="6">
    <location>
        <begin position="1"/>
        <end position="24"/>
    </location>
</feature>
<protein>
    <submittedName>
        <fullName evidence="10">Uncharacterized protein</fullName>
    </submittedName>
</protein>
<dbReference type="Gene3D" id="3.40.720.10">
    <property type="entry name" value="Alkaline Phosphatase, subunit A"/>
    <property type="match status" value="1"/>
</dbReference>
<dbReference type="SUPFAM" id="SSF141072">
    <property type="entry name" value="CalX-like"/>
    <property type="match status" value="1"/>
</dbReference>
<evidence type="ECO:0000259" key="7">
    <source>
        <dbReference type="Pfam" id="PF00884"/>
    </source>
</evidence>
<evidence type="ECO:0000313" key="10">
    <source>
        <dbReference type="EMBL" id="ANW96613.1"/>
    </source>
</evidence>
<dbReference type="InterPro" id="IPR000917">
    <property type="entry name" value="Sulfatase_N"/>
</dbReference>
<dbReference type="Pfam" id="PF03160">
    <property type="entry name" value="Calx-beta"/>
    <property type="match status" value="1"/>
</dbReference>
<comment type="similarity">
    <text evidence="1">Belongs to the sulfatase family.</text>
</comment>
<dbReference type="SUPFAM" id="SSF53649">
    <property type="entry name" value="Alkaline phosphatase-like"/>
    <property type="match status" value="1"/>
</dbReference>
<keyword evidence="11" id="KW-1185">Reference proteome</keyword>
<dbReference type="InterPro" id="IPR050738">
    <property type="entry name" value="Sulfatase"/>
</dbReference>
<name>A0A1B1Y772_9FLAO</name>
<sequence length="993" mass="107902">MKKRHFKTYAIAFLTFIAIINSHAQTQGTRPNIIVILADDLGYGDVGFNRDGNFPSELGVIPTPNIDKLANSGVVLKNAHVAHPFCGPSRAALLTGMMPHRIGAQYNLPNDITTELGIPVNETYFPKLLQDTGYNTAAFGKWHLGFKENFYQPLDRGFDYFFGFLGGGKGYFENGYEDNYYHRLGGSNPVTNEYQDPLWRQRGYVDREEFSNAADEDYLTDVLTDEAITYIQNNASSSDPFFMYLAYNAPHTPLEAPADEIAQFKLDNPDFEDLVRNSDYIKNSTPITKLPENERDAKIEEFVEARITYATMVANMDENIGRLIDELDNDMDVYNNTLIIFLSDNGGYTFSKGAVNYPLDALKGSVKEGGHKVPMFVHWPAKITSPAIYNHQISSLDIYPTLVSLAGGTVPEEKIIDGIDFMDDLIAGNDARPSEPLLIIRPQLGFENGGISMGQWKITKTGSNGSWNLYNIITDPGESTNLSNSEPNADDIIQEIVDKSIDIVVDFKDVKPAWFDNDGDGSGHPHSSLWDDGTLPAYDKLFDSQLLLLDEEINLISIEATTNAVEGETNGVFTVSLPDGITANQDITVSYATSGEAVNGVDYTSLSGTVVIPNGENSSEIVVNALLDGENEVSETLTITLTGTDVGNVSDTPKSINIFDPVDPTSLTAGDVVIVGYKAEVNTAELAFMILKDIKAGTSLSISNRGWKSDGSFNIGGNGSPYSIDDVFSWTASEDHSSGTIFKLESNGSVTTVINGVETVVGSTVQTFGSDGDWDLSLAGDSVLIYSGNTSDHPTTDSDLWITALNNNGISNSAGWAVGGGNAYCELPNALIGFDIDVTGGDASLNLWDLDYGVYTGAVTGNADVIRASINDYQNWTLNDSNAYYLWSSNTTVGANQGDIVLGELNLSSKSPKLNFKANVYPNPTSDYFNVNVDKSVNKVEVELLSVMGALIVKVQGTSNHIPRIDASSLPAGMYLLRIKGDNNLIIEKVIKI</sequence>
<dbReference type="EMBL" id="CP014224">
    <property type="protein sequence ID" value="ANW96613.1"/>
    <property type="molecule type" value="Genomic_DNA"/>
</dbReference>
<organism evidence="10 11">
    <name type="scientific">Wenyingzhuangia fucanilytica</name>
    <dbReference type="NCBI Taxonomy" id="1790137"/>
    <lineage>
        <taxon>Bacteria</taxon>
        <taxon>Pseudomonadati</taxon>
        <taxon>Bacteroidota</taxon>
        <taxon>Flavobacteriia</taxon>
        <taxon>Flavobacteriales</taxon>
        <taxon>Flavobacteriaceae</taxon>
        <taxon>Wenyingzhuangia</taxon>
    </lineage>
</organism>
<dbReference type="InterPro" id="IPR038081">
    <property type="entry name" value="CalX-like_sf"/>
</dbReference>
<dbReference type="RefSeq" id="WP_068826925.1">
    <property type="nucleotide sequence ID" value="NZ_CP014224.1"/>
</dbReference>
<evidence type="ECO:0000259" key="8">
    <source>
        <dbReference type="Pfam" id="PF03160"/>
    </source>
</evidence>
<dbReference type="NCBIfam" id="TIGR04183">
    <property type="entry name" value="Por_Secre_tail"/>
    <property type="match status" value="1"/>
</dbReference>
<evidence type="ECO:0000256" key="3">
    <source>
        <dbReference type="ARBA" id="ARBA00022737"/>
    </source>
</evidence>
<dbReference type="InterPro" id="IPR003644">
    <property type="entry name" value="Calx_beta"/>
</dbReference>
<dbReference type="Pfam" id="PF00884">
    <property type="entry name" value="Sulfatase"/>
    <property type="match status" value="1"/>
</dbReference>
<feature type="domain" description="Sulfatase N-terminal" evidence="7">
    <location>
        <begin position="31"/>
        <end position="407"/>
    </location>
</feature>
<dbReference type="Gene3D" id="2.60.40.2030">
    <property type="match status" value="1"/>
</dbReference>
<dbReference type="KEGG" id="wfu:AXE80_10140"/>
<evidence type="ECO:0000256" key="2">
    <source>
        <dbReference type="ARBA" id="ARBA00022729"/>
    </source>
</evidence>
<keyword evidence="4" id="KW-0378">Hydrolase</keyword>
<keyword evidence="3" id="KW-0677">Repeat</keyword>
<gene>
    <name evidence="10" type="ORF">AXE80_10140</name>
</gene>
<dbReference type="OrthoDB" id="1389892at2"/>
<dbReference type="STRING" id="1790137.AXE80_10140"/>
<dbReference type="Proteomes" id="UP000092967">
    <property type="component" value="Chromosome"/>
</dbReference>
<keyword evidence="5" id="KW-0106">Calcium</keyword>
<dbReference type="AlphaFoldDB" id="A0A1B1Y772"/>
<feature type="domain" description="Calx-beta" evidence="8">
    <location>
        <begin position="556"/>
        <end position="647"/>
    </location>
</feature>
<evidence type="ECO:0000259" key="9">
    <source>
        <dbReference type="Pfam" id="PF18962"/>
    </source>
</evidence>
<dbReference type="InterPro" id="IPR026444">
    <property type="entry name" value="Secre_tail"/>
</dbReference>
<feature type="domain" description="Secretion system C-terminal sorting" evidence="9">
    <location>
        <begin position="920"/>
        <end position="991"/>
    </location>
</feature>
<dbReference type="GO" id="GO:0004065">
    <property type="term" value="F:arylsulfatase activity"/>
    <property type="evidence" value="ECO:0007669"/>
    <property type="project" value="TreeGrafter"/>
</dbReference>
<evidence type="ECO:0000313" key="11">
    <source>
        <dbReference type="Proteomes" id="UP000092967"/>
    </source>
</evidence>
<dbReference type="InterPro" id="IPR017850">
    <property type="entry name" value="Alkaline_phosphatase_core_sf"/>
</dbReference>